<name>A0A6C0CAY8_9ZZZZ</name>
<proteinExistence type="predicted"/>
<dbReference type="EMBL" id="MN739375">
    <property type="protein sequence ID" value="QHT01517.1"/>
    <property type="molecule type" value="Genomic_DNA"/>
</dbReference>
<accession>A0A6C0CAY8</accession>
<evidence type="ECO:0000313" key="1">
    <source>
        <dbReference type="EMBL" id="QHT01517.1"/>
    </source>
</evidence>
<protein>
    <submittedName>
        <fullName evidence="1">Uncharacterized protein</fullName>
    </submittedName>
</protein>
<organism evidence="1">
    <name type="scientific">viral metagenome</name>
    <dbReference type="NCBI Taxonomy" id="1070528"/>
    <lineage>
        <taxon>unclassified sequences</taxon>
        <taxon>metagenomes</taxon>
        <taxon>organismal metagenomes</taxon>
    </lineage>
</organism>
<dbReference type="AlphaFoldDB" id="A0A6C0CAY8"/>
<reference evidence="1" key="1">
    <citation type="journal article" date="2020" name="Nature">
        <title>Giant virus diversity and host interactions through global metagenomics.</title>
        <authorList>
            <person name="Schulz F."/>
            <person name="Roux S."/>
            <person name="Paez-Espino D."/>
            <person name="Jungbluth S."/>
            <person name="Walsh D.A."/>
            <person name="Denef V.J."/>
            <person name="McMahon K.D."/>
            <person name="Konstantinidis K.T."/>
            <person name="Eloe-Fadrosh E.A."/>
            <person name="Kyrpides N.C."/>
            <person name="Woyke T."/>
        </authorList>
    </citation>
    <scope>NUCLEOTIDE SEQUENCE</scope>
    <source>
        <strain evidence="1">GVMAG-M-3300020192-26</strain>
    </source>
</reference>
<sequence length="274" mass="31479">MSEKLQSYSVDYFLESARLVKNCSIRTLNHEKNKQIVVIKMFDNKFMQNIYRKCIIDRPLKINKNTKMVVSYIFSTTRSLINLFCCKFQMIEIYDKLSTHGIIIEGNFNIDPLTKVPKNYYSGKSLDGTNVLRGALPIPDASYLVIDNHRLIKIMTGADLVSYKSVGMNVQCIQGERLMTNGRILLDEQKDDDTGMIVIAVDEDQNTLIIYHQSINKYNMISLLRFFKAKDAIIICNTDNSHIIWKECGINHYNKTDFIGNTNEIVSNVITFSS</sequence>